<feature type="region of interest" description="Disordered" evidence="1">
    <location>
        <begin position="186"/>
        <end position="238"/>
    </location>
</feature>
<accession>A0A8X7NIH1</accession>
<gene>
    <name evidence="2" type="ORF">FOB60_004633</name>
</gene>
<dbReference type="EMBL" id="JABWAB010000007">
    <property type="protein sequence ID" value="KAF6047097.1"/>
    <property type="molecule type" value="Genomic_DNA"/>
</dbReference>
<feature type="compositionally biased region" description="Polar residues" evidence="1">
    <location>
        <begin position="72"/>
        <end position="87"/>
    </location>
</feature>
<dbReference type="Proteomes" id="UP000590412">
    <property type="component" value="Unassembled WGS sequence"/>
</dbReference>
<feature type="region of interest" description="Disordered" evidence="1">
    <location>
        <begin position="58"/>
        <end position="100"/>
    </location>
</feature>
<evidence type="ECO:0000313" key="2">
    <source>
        <dbReference type="EMBL" id="KAF6047097.1"/>
    </source>
</evidence>
<evidence type="ECO:0000313" key="3">
    <source>
        <dbReference type="Proteomes" id="UP000590412"/>
    </source>
</evidence>
<sequence>MEFLFLAAGVGIAIATHENRYLRAHTTNDEYSNSNRNFSLSRRCNYCLGSYCHCSPIASSSSSAPTMRPSYPRQSNRTASAFKSTRTVTKKSPKSVPKPKIVSEKVPKVVPCSNVKTKAASAGPSGNTTKTDKSTKKLTLPRRSISLSRFFKRNRNTDVVAQPGKSKHYSVTLSGSQINEKAILKRKVSPTRKSEEVPLCPPTFHESMVQSNGNGEVETLPEYSTEPPPIYRCQTQDD</sequence>
<organism evidence="2 3">
    <name type="scientific">Candida parapsilosis</name>
    <name type="common">Yeast</name>
    <dbReference type="NCBI Taxonomy" id="5480"/>
    <lineage>
        <taxon>Eukaryota</taxon>
        <taxon>Fungi</taxon>
        <taxon>Dikarya</taxon>
        <taxon>Ascomycota</taxon>
        <taxon>Saccharomycotina</taxon>
        <taxon>Pichiomycetes</taxon>
        <taxon>Debaryomycetaceae</taxon>
        <taxon>Candida/Lodderomyces clade</taxon>
        <taxon>Candida</taxon>
    </lineage>
</organism>
<reference evidence="2" key="1">
    <citation type="submission" date="2020-03" db="EMBL/GenBank/DDBJ databases">
        <title>FDA dAtabase for Regulatory Grade micrObial Sequences (FDA-ARGOS): Supporting development and validation of Infectious Disease Dx tests.</title>
        <authorList>
            <person name="Campos J."/>
            <person name="Goldberg B."/>
            <person name="Tallon L."/>
            <person name="Sadzewicz L."/>
            <person name="Vavikolanu K."/>
            <person name="Mehta A."/>
            <person name="Aluvathingal J."/>
            <person name="Nadendla S."/>
            <person name="Nandy P."/>
            <person name="Geyer C."/>
            <person name="Yan Y."/>
            <person name="Sichtig H."/>
        </authorList>
    </citation>
    <scope>NUCLEOTIDE SEQUENCE [LARGE SCALE GENOMIC DNA]</scope>
    <source>
        <strain evidence="2">FDAARGOS_652</strain>
    </source>
</reference>
<proteinExistence type="predicted"/>
<name>A0A8X7NIH1_CANPA</name>
<evidence type="ECO:0000256" key="1">
    <source>
        <dbReference type="SAM" id="MobiDB-lite"/>
    </source>
</evidence>
<protein>
    <submittedName>
        <fullName evidence="2">Uncharacterized protein</fullName>
    </submittedName>
</protein>
<comment type="caution">
    <text evidence="2">The sequence shown here is derived from an EMBL/GenBank/DDBJ whole genome shotgun (WGS) entry which is preliminary data.</text>
</comment>
<dbReference type="AlphaFoldDB" id="A0A8X7NIH1"/>
<feature type="region of interest" description="Disordered" evidence="1">
    <location>
        <begin position="116"/>
        <end position="137"/>
    </location>
</feature>